<feature type="transmembrane region" description="Helical" evidence="9">
    <location>
        <begin position="338"/>
        <end position="357"/>
    </location>
</feature>
<keyword evidence="7 9" id="KW-0472">Membrane</keyword>
<dbReference type="CDD" id="cd17503">
    <property type="entry name" value="MFS_LmrB_MDR_like"/>
    <property type="match status" value="1"/>
</dbReference>
<dbReference type="PANTHER" id="PTHR42718">
    <property type="entry name" value="MAJOR FACILITATOR SUPERFAMILY MULTIDRUG TRANSPORTER MFSC"/>
    <property type="match status" value="1"/>
</dbReference>
<evidence type="ECO:0000256" key="5">
    <source>
        <dbReference type="ARBA" id="ARBA00022692"/>
    </source>
</evidence>
<comment type="subcellular location">
    <subcellularLocation>
        <location evidence="1">Cell membrane</location>
        <topology evidence="1">Multi-pass membrane protein</topology>
    </subcellularLocation>
</comment>
<feature type="transmembrane region" description="Helical" evidence="9">
    <location>
        <begin position="237"/>
        <end position="255"/>
    </location>
</feature>
<evidence type="ECO:0000313" key="11">
    <source>
        <dbReference type="EMBL" id="NMO02120.1"/>
    </source>
</evidence>
<feature type="transmembrane region" description="Helical" evidence="9">
    <location>
        <begin position="14"/>
        <end position="39"/>
    </location>
</feature>
<dbReference type="InterPro" id="IPR004638">
    <property type="entry name" value="EmrB-like"/>
</dbReference>
<feature type="transmembrane region" description="Helical" evidence="9">
    <location>
        <begin position="172"/>
        <end position="191"/>
    </location>
</feature>
<dbReference type="InterPro" id="IPR020846">
    <property type="entry name" value="MFS_dom"/>
</dbReference>
<feature type="transmembrane region" description="Helical" evidence="9">
    <location>
        <begin position="306"/>
        <end position="326"/>
    </location>
</feature>
<evidence type="ECO:0000256" key="4">
    <source>
        <dbReference type="ARBA" id="ARBA00022475"/>
    </source>
</evidence>
<proteinExistence type="inferred from homology"/>
<dbReference type="Proteomes" id="UP000550729">
    <property type="component" value="Unassembled WGS sequence"/>
</dbReference>
<dbReference type="NCBIfam" id="TIGR00711">
    <property type="entry name" value="efflux_EmrB"/>
    <property type="match status" value="1"/>
</dbReference>
<sequence length="489" mass="51276">MSDTVEAPAVPREAIITALVLIVGGMAVIFDSTIVSIALNTLARDLHVSVSTIQWVSTGYLLALGVTIPVVGWAQARFGGKRLWLTGLVVFMLASIACSLAWNASSLIAFRVIQGVGGGVMMPLMATLAVQQVPGAANLGRLMAMVSLPAALGPILGPVIGGIILNWGDWPWLFWVNVPFCVIGFALAWHFLPDDAPTGRPRLDAVGLALASPGLVGILYGLSNVNKHGGFSRTDVWVPLLIGVVLVVAFVGWALRRPVAALVDVRLLAKRSVGSSFAVMFLSGASLYGSMLLLPLFFQIVRGDSVLSAALLLIPQGVGALASRTVAGRYTDTVGARVVAVAGFVLMGLATIPFAMADADTTSWWLMVVLFVRGFGMGAVMIPVMSVAFVGLARDEIPHASIITRLAQQVGGAFGTALLAVILESTMNDAHTLADRAHAFDAAFWWAVGFTVVAIAICFALPTKKTEPAPPTTGSAALDSAVSADQRRR</sequence>
<feature type="transmembrane region" description="Helical" evidence="9">
    <location>
        <begin position="363"/>
        <end position="390"/>
    </location>
</feature>
<keyword evidence="4" id="KW-1003">Cell membrane</keyword>
<feature type="transmembrane region" description="Helical" evidence="9">
    <location>
        <begin position="142"/>
        <end position="166"/>
    </location>
</feature>
<comment type="caution">
    <text evidence="11">The sequence shown here is derived from an EMBL/GenBank/DDBJ whole genome shotgun (WGS) entry which is preliminary data.</text>
</comment>
<name>A0A848KUC2_9ACTN</name>
<feature type="transmembrane region" description="Helical" evidence="9">
    <location>
        <begin position="402"/>
        <end position="423"/>
    </location>
</feature>
<dbReference type="PANTHER" id="PTHR42718:SF9">
    <property type="entry name" value="MAJOR FACILITATOR SUPERFAMILY MULTIDRUG TRANSPORTER MFSC"/>
    <property type="match status" value="1"/>
</dbReference>
<dbReference type="Gene3D" id="1.20.1250.20">
    <property type="entry name" value="MFS general substrate transporter like domains"/>
    <property type="match status" value="2"/>
</dbReference>
<evidence type="ECO:0000256" key="9">
    <source>
        <dbReference type="SAM" id="Phobius"/>
    </source>
</evidence>
<dbReference type="InterPro" id="IPR011701">
    <property type="entry name" value="MFS"/>
</dbReference>
<dbReference type="RefSeq" id="WP_170194612.1">
    <property type="nucleotide sequence ID" value="NZ_JABBNB010000011.1"/>
</dbReference>
<feature type="domain" description="Major facilitator superfamily (MFS) profile" evidence="10">
    <location>
        <begin position="17"/>
        <end position="466"/>
    </location>
</feature>
<evidence type="ECO:0000256" key="3">
    <source>
        <dbReference type="ARBA" id="ARBA00022448"/>
    </source>
</evidence>
<feature type="region of interest" description="Disordered" evidence="8">
    <location>
        <begin position="466"/>
        <end position="489"/>
    </location>
</feature>
<feature type="transmembrane region" description="Helical" evidence="9">
    <location>
        <begin position="203"/>
        <end position="222"/>
    </location>
</feature>
<keyword evidence="3" id="KW-0813">Transport</keyword>
<organism evidence="11 12">
    <name type="scientific">Gordonia asplenii</name>
    <dbReference type="NCBI Taxonomy" id="2725283"/>
    <lineage>
        <taxon>Bacteria</taxon>
        <taxon>Bacillati</taxon>
        <taxon>Actinomycetota</taxon>
        <taxon>Actinomycetes</taxon>
        <taxon>Mycobacteriales</taxon>
        <taxon>Gordoniaceae</taxon>
        <taxon>Gordonia</taxon>
    </lineage>
</organism>
<evidence type="ECO:0000256" key="7">
    <source>
        <dbReference type="ARBA" id="ARBA00023136"/>
    </source>
</evidence>
<evidence type="ECO:0000256" key="8">
    <source>
        <dbReference type="SAM" id="MobiDB-lite"/>
    </source>
</evidence>
<keyword evidence="6 9" id="KW-1133">Transmembrane helix</keyword>
<protein>
    <submittedName>
        <fullName evidence="11">Multidrug efflux MFS transporter</fullName>
    </submittedName>
</protein>
<dbReference type="Pfam" id="PF07690">
    <property type="entry name" value="MFS_1"/>
    <property type="match status" value="1"/>
</dbReference>
<keyword evidence="5 9" id="KW-0812">Transmembrane</keyword>
<feature type="transmembrane region" description="Helical" evidence="9">
    <location>
        <begin position="276"/>
        <end position="300"/>
    </location>
</feature>
<evidence type="ECO:0000256" key="1">
    <source>
        <dbReference type="ARBA" id="ARBA00004651"/>
    </source>
</evidence>
<dbReference type="AlphaFoldDB" id="A0A848KUC2"/>
<evidence type="ECO:0000256" key="6">
    <source>
        <dbReference type="ARBA" id="ARBA00022989"/>
    </source>
</evidence>
<dbReference type="PROSITE" id="PS50850">
    <property type="entry name" value="MFS"/>
    <property type="match status" value="1"/>
</dbReference>
<feature type="transmembrane region" description="Helical" evidence="9">
    <location>
        <begin position="59"/>
        <end position="76"/>
    </location>
</feature>
<dbReference type="InterPro" id="IPR036259">
    <property type="entry name" value="MFS_trans_sf"/>
</dbReference>
<dbReference type="SUPFAM" id="SSF103473">
    <property type="entry name" value="MFS general substrate transporter"/>
    <property type="match status" value="1"/>
</dbReference>
<reference evidence="11 12" key="1">
    <citation type="submission" date="2020-04" db="EMBL/GenBank/DDBJ databases">
        <title>Gordonia sp. nov. TBRC 11910.</title>
        <authorList>
            <person name="Suriyachadkun C."/>
        </authorList>
    </citation>
    <scope>NUCLEOTIDE SEQUENCE [LARGE SCALE GENOMIC DNA]</scope>
    <source>
        <strain evidence="11 12">TBRC 11910</strain>
    </source>
</reference>
<dbReference type="GO" id="GO:0005886">
    <property type="term" value="C:plasma membrane"/>
    <property type="evidence" value="ECO:0007669"/>
    <property type="project" value="UniProtKB-SubCell"/>
</dbReference>
<evidence type="ECO:0000259" key="10">
    <source>
        <dbReference type="PROSITE" id="PS50850"/>
    </source>
</evidence>
<keyword evidence="12" id="KW-1185">Reference proteome</keyword>
<evidence type="ECO:0000256" key="2">
    <source>
        <dbReference type="ARBA" id="ARBA00008537"/>
    </source>
</evidence>
<dbReference type="EMBL" id="JABBNB010000011">
    <property type="protein sequence ID" value="NMO02120.1"/>
    <property type="molecule type" value="Genomic_DNA"/>
</dbReference>
<feature type="transmembrane region" description="Helical" evidence="9">
    <location>
        <begin position="443"/>
        <end position="461"/>
    </location>
</feature>
<comment type="similarity">
    <text evidence="2">Belongs to the major facilitator superfamily. EmrB family.</text>
</comment>
<accession>A0A848KUC2</accession>
<dbReference type="GO" id="GO:0022857">
    <property type="term" value="F:transmembrane transporter activity"/>
    <property type="evidence" value="ECO:0007669"/>
    <property type="project" value="InterPro"/>
</dbReference>
<evidence type="ECO:0000313" key="12">
    <source>
        <dbReference type="Proteomes" id="UP000550729"/>
    </source>
</evidence>
<gene>
    <name evidence="11" type="ORF">HH308_12960</name>
</gene>
<feature type="transmembrane region" description="Helical" evidence="9">
    <location>
        <begin position="83"/>
        <end position="102"/>
    </location>
</feature>
<feature type="transmembrane region" description="Helical" evidence="9">
    <location>
        <begin position="108"/>
        <end position="130"/>
    </location>
</feature>